<feature type="domain" description="SET" evidence="1">
    <location>
        <begin position="10"/>
        <end position="125"/>
    </location>
</feature>
<dbReference type="PROSITE" id="PS50280">
    <property type="entry name" value="SET"/>
    <property type="match status" value="1"/>
</dbReference>
<accession>A0A814AIA8</accession>
<name>A0A814AIA8_9BILA</name>
<evidence type="ECO:0000313" key="3">
    <source>
        <dbReference type="EMBL" id="CAF1364555.1"/>
    </source>
</evidence>
<feature type="non-terminal residue" evidence="2">
    <location>
        <position position="126"/>
    </location>
</feature>
<keyword evidence="4" id="KW-1185">Reference proteome</keyword>
<evidence type="ECO:0000313" key="2">
    <source>
        <dbReference type="EMBL" id="CAF0914977.1"/>
    </source>
</evidence>
<dbReference type="Proteomes" id="UP000663877">
    <property type="component" value="Unassembled WGS sequence"/>
</dbReference>
<gene>
    <name evidence="2" type="ORF">BJG266_LOCUS11212</name>
    <name evidence="3" type="ORF">QVE165_LOCUS34745</name>
</gene>
<evidence type="ECO:0000313" key="4">
    <source>
        <dbReference type="Proteomes" id="UP000663832"/>
    </source>
</evidence>
<comment type="caution">
    <text evidence="2">The sequence shown here is derived from an EMBL/GenBank/DDBJ whole genome shotgun (WGS) entry which is preliminary data.</text>
</comment>
<protein>
    <recommendedName>
        <fullName evidence="1">SET domain-containing protein</fullName>
    </recommendedName>
</protein>
<dbReference type="EMBL" id="CAJNOM010000331">
    <property type="protein sequence ID" value="CAF1364555.1"/>
    <property type="molecule type" value="Genomic_DNA"/>
</dbReference>
<reference evidence="2" key="1">
    <citation type="submission" date="2021-02" db="EMBL/GenBank/DDBJ databases">
        <authorList>
            <person name="Nowell W R."/>
        </authorList>
    </citation>
    <scope>NUCLEOTIDE SEQUENCE</scope>
</reference>
<dbReference type="Gene3D" id="2.170.270.10">
    <property type="entry name" value="SET domain"/>
    <property type="match status" value="1"/>
</dbReference>
<evidence type="ECO:0000259" key="1">
    <source>
        <dbReference type="PROSITE" id="PS50280"/>
    </source>
</evidence>
<organism evidence="2 5">
    <name type="scientific">Adineta steineri</name>
    <dbReference type="NCBI Taxonomy" id="433720"/>
    <lineage>
        <taxon>Eukaryota</taxon>
        <taxon>Metazoa</taxon>
        <taxon>Spiralia</taxon>
        <taxon>Gnathifera</taxon>
        <taxon>Rotifera</taxon>
        <taxon>Eurotatoria</taxon>
        <taxon>Bdelloidea</taxon>
        <taxon>Adinetida</taxon>
        <taxon>Adinetidae</taxon>
        <taxon>Adineta</taxon>
    </lineage>
</organism>
<dbReference type="SUPFAM" id="SSF82199">
    <property type="entry name" value="SET domain"/>
    <property type="match status" value="1"/>
</dbReference>
<proteinExistence type="predicted"/>
<dbReference type="InterPro" id="IPR001214">
    <property type="entry name" value="SET_dom"/>
</dbReference>
<dbReference type="Pfam" id="PF21549">
    <property type="entry name" value="PRDM2_PR"/>
    <property type="match status" value="1"/>
</dbReference>
<sequence>MSEDNIQLPNYLCFKPSKVKPGQNGLFAKQTLKPNEPLGVYRGKIRRSLPQTADEEYVWAILSARGVPVFYIDASNANDGNFLRFIRWTHDKSQQNVVCMQQNQQIHYFSLKTIQPDEELLTFIER</sequence>
<evidence type="ECO:0000313" key="5">
    <source>
        <dbReference type="Proteomes" id="UP000663877"/>
    </source>
</evidence>
<dbReference type="InterPro" id="IPR046341">
    <property type="entry name" value="SET_dom_sf"/>
</dbReference>
<dbReference type="AlphaFoldDB" id="A0A814AIA8"/>
<dbReference type="Proteomes" id="UP000663832">
    <property type="component" value="Unassembled WGS sequence"/>
</dbReference>
<dbReference type="OrthoDB" id="40579at2759"/>
<dbReference type="EMBL" id="CAJNOI010000040">
    <property type="protein sequence ID" value="CAF0914977.1"/>
    <property type="molecule type" value="Genomic_DNA"/>
</dbReference>